<gene>
    <name evidence="7" type="ORF">C8A04DRAFT_14700</name>
</gene>
<dbReference type="GO" id="GO:0008061">
    <property type="term" value="F:chitin binding"/>
    <property type="evidence" value="ECO:0007669"/>
    <property type="project" value="UniProtKB-KW"/>
</dbReference>
<evidence type="ECO:0000256" key="2">
    <source>
        <dbReference type="ARBA" id="ARBA00022729"/>
    </source>
</evidence>
<feature type="domain" description="LysM" evidence="6">
    <location>
        <begin position="17"/>
        <end position="63"/>
    </location>
</feature>
<evidence type="ECO:0000313" key="7">
    <source>
        <dbReference type="EMBL" id="KAK4140676.1"/>
    </source>
</evidence>
<reference evidence="7" key="2">
    <citation type="submission" date="2023-05" db="EMBL/GenBank/DDBJ databases">
        <authorList>
            <consortium name="Lawrence Berkeley National Laboratory"/>
            <person name="Steindorff A."/>
            <person name="Hensen N."/>
            <person name="Bonometti L."/>
            <person name="Westerberg I."/>
            <person name="Brannstrom I.O."/>
            <person name="Guillou S."/>
            <person name="Cros-Aarteil S."/>
            <person name="Calhoun S."/>
            <person name="Haridas S."/>
            <person name="Kuo A."/>
            <person name="Mondo S."/>
            <person name="Pangilinan J."/>
            <person name="Riley R."/>
            <person name="Labutti K."/>
            <person name="Andreopoulos B."/>
            <person name="Lipzen A."/>
            <person name="Chen C."/>
            <person name="Yanf M."/>
            <person name="Daum C."/>
            <person name="Ng V."/>
            <person name="Clum A."/>
            <person name="Ohm R."/>
            <person name="Martin F."/>
            <person name="Silar P."/>
            <person name="Natvig D."/>
            <person name="Lalanne C."/>
            <person name="Gautier V."/>
            <person name="Ament-Velasquez S.L."/>
            <person name="Kruys A."/>
            <person name="Hutchinson M.I."/>
            <person name="Powell A.J."/>
            <person name="Barry K."/>
            <person name="Miller A.N."/>
            <person name="Grigoriev I.V."/>
            <person name="Debuchy R."/>
            <person name="Gladieux P."/>
            <person name="Thoren M.H."/>
            <person name="Johannesson H."/>
        </authorList>
    </citation>
    <scope>NUCLEOTIDE SEQUENCE</scope>
    <source>
        <strain evidence="7">CBS 141.50</strain>
    </source>
</reference>
<evidence type="ECO:0000256" key="3">
    <source>
        <dbReference type="ARBA" id="ARBA00023026"/>
    </source>
</evidence>
<dbReference type="Proteomes" id="UP001302676">
    <property type="component" value="Unassembled WGS sequence"/>
</dbReference>
<evidence type="ECO:0000259" key="6">
    <source>
        <dbReference type="PROSITE" id="PS51782"/>
    </source>
</evidence>
<dbReference type="Gene3D" id="3.10.350.10">
    <property type="entry name" value="LysM domain"/>
    <property type="match status" value="5"/>
</dbReference>
<evidence type="ECO:0000256" key="4">
    <source>
        <dbReference type="ARBA" id="ARBA00044955"/>
    </source>
</evidence>
<dbReference type="Pfam" id="PF01476">
    <property type="entry name" value="LysM"/>
    <property type="match status" value="3"/>
</dbReference>
<dbReference type="InterPro" id="IPR036779">
    <property type="entry name" value="LysM_dom_sf"/>
</dbReference>
<dbReference type="PANTHER" id="PTHR34997">
    <property type="entry name" value="AM15"/>
    <property type="match status" value="1"/>
</dbReference>
<feature type="region of interest" description="Disordered" evidence="5">
    <location>
        <begin position="378"/>
        <end position="409"/>
    </location>
</feature>
<dbReference type="InterPro" id="IPR018392">
    <property type="entry name" value="LysM"/>
</dbReference>
<comment type="similarity">
    <text evidence="4">Belongs to the secreted LysM effector family.</text>
</comment>
<dbReference type="GeneID" id="87814812"/>
<proteinExistence type="inferred from homology"/>
<dbReference type="SUPFAM" id="SSF54106">
    <property type="entry name" value="LysM domain"/>
    <property type="match status" value="3"/>
</dbReference>
<dbReference type="InterPro" id="IPR052210">
    <property type="entry name" value="LysM1-like"/>
</dbReference>
<evidence type="ECO:0000256" key="1">
    <source>
        <dbReference type="ARBA" id="ARBA00022669"/>
    </source>
</evidence>
<sequence>MASNLPGQRLVRAASCTLYDIQAKDTCRSISQAHDVSYAQIISWNPELDSSCSKLANLTSLCITNPSGGGFAMPSNDRGVTTTVATTTSPVPSPTAPDSNARGGEWHFVEKDESCSTITEKYHIGLKDFVNTFYTLFLNPQLWTNCTNLWADTYYCSEAVGSITTYPGYLPTTTDIPFVPVEATSLPWVPDVLENYTSTEPIIPIANGTRKDCYDYMWLDNITDTLIADCWAMAMVFDTTGEEFILWNPSLENEDTTVSTTVTVVAGVTSTLTNNPYAYPCTLSESISYCVQLSSPTPRKYVISPNVTIPTPRAAGETPDCTQWDLAESYSTCDDFVEMFWLTNAEFYEMNPSTGEDCDGLVPGTYYCVSTLPGGAIEPDDPLEETTSQSGTVTSTSKTVTSTATSGHISTPSPIQTGMVKNCNLFYKVVADDGCYDIAQAQHIALDDLYAWNPAVGTSCEGLQANVYICVGVAATATTTTTATKTTGTGSGTVVTPTPTQTGIVDDCRSFYLVVADDTCYDIAQQHGILLDSFYAWNPAVKTDCSGLQAKVYVCIGL</sequence>
<keyword evidence="3" id="KW-0843">Virulence</keyword>
<feature type="domain" description="LysM" evidence="6">
    <location>
        <begin position="105"/>
        <end position="157"/>
    </location>
</feature>
<dbReference type="RefSeq" id="XP_062634047.1">
    <property type="nucleotide sequence ID" value="XM_062778199.1"/>
</dbReference>
<dbReference type="PROSITE" id="PS51782">
    <property type="entry name" value="LYSM"/>
    <property type="match status" value="4"/>
</dbReference>
<dbReference type="EMBL" id="MU853625">
    <property type="protein sequence ID" value="KAK4140676.1"/>
    <property type="molecule type" value="Genomic_DNA"/>
</dbReference>
<dbReference type="PANTHER" id="PTHR34997:SF2">
    <property type="entry name" value="LYSM DOMAIN-CONTAINING PROTEIN-RELATED"/>
    <property type="match status" value="1"/>
</dbReference>
<organism evidence="7 8">
    <name type="scientific">Dichotomopilus funicola</name>
    <dbReference type="NCBI Taxonomy" id="1934379"/>
    <lineage>
        <taxon>Eukaryota</taxon>
        <taxon>Fungi</taxon>
        <taxon>Dikarya</taxon>
        <taxon>Ascomycota</taxon>
        <taxon>Pezizomycotina</taxon>
        <taxon>Sordariomycetes</taxon>
        <taxon>Sordariomycetidae</taxon>
        <taxon>Sordariales</taxon>
        <taxon>Chaetomiaceae</taxon>
        <taxon>Dichotomopilus</taxon>
    </lineage>
</organism>
<accession>A0AAN6ZKG7</accession>
<keyword evidence="1" id="KW-0147">Chitin-binding</keyword>
<keyword evidence="2" id="KW-0732">Signal</keyword>
<feature type="compositionally biased region" description="Low complexity" evidence="5">
    <location>
        <begin position="386"/>
        <end position="406"/>
    </location>
</feature>
<keyword evidence="8" id="KW-1185">Reference proteome</keyword>
<dbReference type="CDD" id="cd00118">
    <property type="entry name" value="LysM"/>
    <property type="match status" value="3"/>
</dbReference>
<evidence type="ECO:0000313" key="8">
    <source>
        <dbReference type="Proteomes" id="UP001302676"/>
    </source>
</evidence>
<feature type="domain" description="LysM" evidence="6">
    <location>
        <begin position="510"/>
        <end position="556"/>
    </location>
</feature>
<dbReference type="AlphaFoldDB" id="A0AAN6ZKG7"/>
<comment type="caution">
    <text evidence="7">The sequence shown here is derived from an EMBL/GenBank/DDBJ whole genome shotgun (WGS) entry which is preliminary data.</text>
</comment>
<evidence type="ECO:0000256" key="5">
    <source>
        <dbReference type="SAM" id="MobiDB-lite"/>
    </source>
</evidence>
<name>A0AAN6ZKG7_9PEZI</name>
<feature type="domain" description="LysM" evidence="6">
    <location>
        <begin position="425"/>
        <end position="471"/>
    </location>
</feature>
<protein>
    <recommendedName>
        <fullName evidence="6">LysM domain-containing protein</fullName>
    </recommendedName>
</protein>
<dbReference type="SMART" id="SM00257">
    <property type="entry name" value="LysM"/>
    <property type="match status" value="3"/>
</dbReference>
<reference evidence="7" key="1">
    <citation type="journal article" date="2023" name="Mol. Phylogenet. Evol.">
        <title>Genome-scale phylogeny and comparative genomics of the fungal order Sordariales.</title>
        <authorList>
            <person name="Hensen N."/>
            <person name="Bonometti L."/>
            <person name="Westerberg I."/>
            <person name="Brannstrom I.O."/>
            <person name="Guillou S."/>
            <person name="Cros-Aarteil S."/>
            <person name="Calhoun S."/>
            <person name="Haridas S."/>
            <person name="Kuo A."/>
            <person name="Mondo S."/>
            <person name="Pangilinan J."/>
            <person name="Riley R."/>
            <person name="LaButti K."/>
            <person name="Andreopoulos B."/>
            <person name="Lipzen A."/>
            <person name="Chen C."/>
            <person name="Yan M."/>
            <person name="Daum C."/>
            <person name="Ng V."/>
            <person name="Clum A."/>
            <person name="Steindorff A."/>
            <person name="Ohm R.A."/>
            <person name="Martin F."/>
            <person name="Silar P."/>
            <person name="Natvig D.O."/>
            <person name="Lalanne C."/>
            <person name="Gautier V."/>
            <person name="Ament-Velasquez S.L."/>
            <person name="Kruys A."/>
            <person name="Hutchinson M.I."/>
            <person name="Powell A.J."/>
            <person name="Barry K."/>
            <person name="Miller A.N."/>
            <person name="Grigoriev I.V."/>
            <person name="Debuchy R."/>
            <person name="Gladieux P."/>
            <person name="Hiltunen Thoren M."/>
            <person name="Johannesson H."/>
        </authorList>
    </citation>
    <scope>NUCLEOTIDE SEQUENCE</scope>
    <source>
        <strain evidence="7">CBS 141.50</strain>
    </source>
</reference>